<dbReference type="PATRIC" id="fig|1158608.3.peg.2028"/>
<dbReference type="AlphaFoldDB" id="R2T448"/>
<dbReference type="Pfam" id="PF18483">
    <property type="entry name" value="Lectin_L-type_dom"/>
    <property type="match status" value="1"/>
</dbReference>
<dbReference type="EMBL" id="ASVY01000003">
    <property type="protein sequence ID" value="EOT60383.1"/>
    <property type="molecule type" value="Genomic_DNA"/>
</dbReference>
<evidence type="ECO:0000313" key="8">
    <source>
        <dbReference type="Proteomes" id="UP000013858"/>
    </source>
</evidence>
<dbReference type="CDD" id="cd01951">
    <property type="entry name" value="lectin_L-type"/>
    <property type="match status" value="1"/>
</dbReference>
<feature type="domain" description="MucBP" evidence="4">
    <location>
        <begin position="566"/>
        <end position="628"/>
    </location>
</feature>
<evidence type="ECO:0000256" key="3">
    <source>
        <dbReference type="SAM" id="Phobius"/>
    </source>
</evidence>
<evidence type="ECO:0000313" key="9">
    <source>
        <dbReference type="Proteomes" id="UP000014197"/>
    </source>
</evidence>
<feature type="domain" description="WxL" evidence="5">
    <location>
        <begin position="705"/>
        <end position="847"/>
    </location>
</feature>
<evidence type="ECO:0008006" key="10">
    <source>
        <dbReference type="Google" id="ProtNLM"/>
    </source>
</evidence>
<dbReference type="Gene3D" id="2.60.120.200">
    <property type="match status" value="1"/>
</dbReference>
<dbReference type="Proteomes" id="UP000013858">
    <property type="component" value="Unassembled WGS sequence"/>
</dbReference>
<dbReference type="Proteomes" id="UP000014197">
    <property type="component" value="Unassembled WGS sequence"/>
</dbReference>
<dbReference type="SUPFAM" id="SSF49899">
    <property type="entry name" value="Concanavalin A-like lectins/glucanases"/>
    <property type="match status" value="1"/>
</dbReference>
<feature type="region of interest" description="Disordered" evidence="2">
    <location>
        <begin position="161"/>
        <end position="182"/>
    </location>
</feature>
<evidence type="ECO:0000259" key="5">
    <source>
        <dbReference type="Pfam" id="PF13731"/>
    </source>
</evidence>
<keyword evidence="3" id="KW-0812">Transmembrane</keyword>
<dbReference type="InterPro" id="IPR027994">
    <property type="entry name" value="WxL_dom"/>
</dbReference>
<dbReference type="Gene3D" id="3.10.20.320">
    <property type="entry name" value="Putative peptidoglycan bound protein (lpxtg motif)"/>
    <property type="match status" value="1"/>
</dbReference>
<dbReference type="InterPro" id="IPR013320">
    <property type="entry name" value="ConA-like_dom_sf"/>
</dbReference>
<dbReference type="RefSeq" id="WP_010762254.1">
    <property type="nucleotide sequence ID" value="NZ_KB946316.1"/>
</dbReference>
<evidence type="ECO:0000256" key="2">
    <source>
        <dbReference type="SAM" id="MobiDB-lite"/>
    </source>
</evidence>
<evidence type="ECO:0000313" key="7">
    <source>
        <dbReference type="EMBL" id="EOT60383.1"/>
    </source>
</evidence>
<reference evidence="6 8" key="1">
    <citation type="submission" date="2013-02" db="EMBL/GenBank/DDBJ databases">
        <title>The Genome Sequence of Enterococcus haemoperoxidus BAA-382.</title>
        <authorList>
            <consortium name="The Broad Institute Genome Sequencing Platform"/>
            <consortium name="The Broad Institute Genome Sequencing Center for Infectious Disease"/>
            <person name="Earl A.M."/>
            <person name="Gilmore M.S."/>
            <person name="Lebreton F."/>
            <person name="Walker B."/>
            <person name="Young S.K."/>
            <person name="Zeng Q."/>
            <person name="Gargeya S."/>
            <person name="Fitzgerald M."/>
            <person name="Haas B."/>
            <person name="Abouelleil A."/>
            <person name="Alvarado L."/>
            <person name="Arachchi H.M."/>
            <person name="Berlin A.M."/>
            <person name="Chapman S.B."/>
            <person name="Dewar J."/>
            <person name="Goldberg J."/>
            <person name="Griggs A."/>
            <person name="Gujja S."/>
            <person name="Hansen M."/>
            <person name="Howarth C."/>
            <person name="Imamovic A."/>
            <person name="Larimer J."/>
            <person name="McCowan C."/>
            <person name="Murphy C."/>
            <person name="Neiman D."/>
            <person name="Pearson M."/>
            <person name="Priest M."/>
            <person name="Roberts A."/>
            <person name="Saif S."/>
            <person name="Shea T."/>
            <person name="Sisk P."/>
            <person name="Sykes S."/>
            <person name="Wortman J."/>
            <person name="Nusbaum C."/>
            <person name="Birren B."/>
        </authorList>
    </citation>
    <scope>NUCLEOTIDE SEQUENCE [LARGE SCALE GENOMIC DNA]</scope>
    <source>
        <strain evidence="6 8">ATCC BAA-382</strain>
    </source>
</reference>
<accession>R2T448</accession>
<dbReference type="Pfam" id="PF06458">
    <property type="entry name" value="MucBP"/>
    <property type="match status" value="1"/>
</dbReference>
<reference evidence="7 9" key="2">
    <citation type="submission" date="2013-03" db="EMBL/GenBank/DDBJ databases">
        <title>The Genome Sequence of Enterococcus haemoperoxidus BAA-382 (PacBio/Illumina hybrid assembly).</title>
        <authorList>
            <consortium name="The Broad Institute Genomics Platform"/>
            <consortium name="The Broad Institute Genome Sequencing Center for Infectious Disease"/>
            <person name="Earl A."/>
            <person name="Russ C."/>
            <person name="Gilmore M."/>
            <person name="Surin D."/>
            <person name="Walker B."/>
            <person name="Young S."/>
            <person name="Zeng Q."/>
            <person name="Gargeya S."/>
            <person name="Fitzgerald M."/>
            <person name="Haas B."/>
            <person name="Abouelleil A."/>
            <person name="Allen A.W."/>
            <person name="Alvarado L."/>
            <person name="Arachchi H.M."/>
            <person name="Berlin A.M."/>
            <person name="Chapman S.B."/>
            <person name="Gainer-Dewar J."/>
            <person name="Goldberg J."/>
            <person name="Griggs A."/>
            <person name="Gujja S."/>
            <person name="Hansen M."/>
            <person name="Howarth C."/>
            <person name="Imamovic A."/>
            <person name="Ireland A."/>
            <person name="Larimer J."/>
            <person name="McCowan C."/>
            <person name="Murphy C."/>
            <person name="Pearson M."/>
            <person name="Poon T.W."/>
            <person name="Priest M."/>
            <person name="Roberts A."/>
            <person name="Saif S."/>
            <person name="Shea T."/>
            <person name="Sisk P."/>
            <person name="Sykes S."/>
            <person name="Wortman J."/>
            <person name="Nusbaum C."/>
            <person name="Birren B."/>
        </authorList>
    </citation>
    <scope>NUCLEOTIDE SEQUENCE [LARGE SCALE GENOMIC DNA]</scope>
    <source>
        <strain evidence="7 9">ATCC BAA-382</strain>
    </source>
</reference>
<dbReference type="eggNOG" id="COG4886">
    <property type="taxonomic scope" value="Bacteria"/>
</dbReference>
<comment type="caution">
    <text evidence="6">The sequence shown here is derived from an EMBL/GenBank/DDBJ whole genome shotgun (WGS) entry which is preliminary data.</text>
</comment>
<evidence type="ECO:0000259" key="4">
    <source>
        <dbReference type="Pfam" id="PF06458"/>
    </source>
</evidence>
<name>R2T448_9ENTE</name>
<dbReference type="EMBL" id="AJAR01000020">
    <property type="protein sequence ID" value="EOH94984.1"/>
    <property type="molecule type" value="Genomic_DNA"/>
</dbReference>
<sequence>MKRRTIVFVWIVACISVIGIFFTIKSFSPIKAAEQPNDQIKIDSFAEADLDQATVVLTIGDTKKQNVILQTEGIQEVDKKLINSGIDSGFDGKITVEETEAKNRKKLRIENGTKPLILSFPVKKEKASTQGKIRLMGDAEENVAEKSIAFAEASKVNESIETQDLNTPPTKQSRALTRDATTPPVDSLPLLEVFRAPIGTGPELINDGKVLRVTKNTGSQIGAIWSQKKINLKKDFHLKSYLYLGNQGAKAGDGITFTLQNDPRMATSPTSVIGSSGMGLGAYYGGRSGNPYVQRGLSIEFDTYFNNGSSNRMDREVGENGKKGHVAFVTPSTQNNSYTGQHHSWILSPEYLSNDTWRTLDVLWDSATQTLSYTLSGVGSDSYRIPDLNAKFGGTEVYWGFTGSTGGSYEENAIAITQLPGDVEQTAQIENLTQNSQAQETIAAKKNDTLKLKDTIVFDGNSIMSTDGTKMRVNLAEGLSYKADSLVLDGVKIPESSIQQVNNQLILSNLSFSRADFPYELSLEATVTSNESDVQLKSTFDYLSSADEVVSSSNPVVANIPLVKGTVTIHYVDENKVDLATPKIINQKVGTSYDETPITIADYLYDRTEGNASDTVQETVQDVYFYYKKAKANLTVQFLDESGAELHDAIVKEKTIGEKIDLTKDQDVKDAITNVLAKRYLLENSGRPTNETTVQISADGAKATYTFQGTLSIYSGPTEINFGSHEVSWKGTKDANPTYDQPLIIWDNRKTLDNWKLSVKLEDELSMPNNPEHVLNGVLSYQTATDKKTLSVDAQEVLQTKHEASGQYNVSNKTWGPDKQGLRLDVPSGAVKLIGDYETTLIWRVEEAY</sequence>
<feature type="transmembrane region" description="Helical" evidence="3">
    <location>
        <begin position="7"/>
        <end position="24"/>
    </location>
</feature>
<keyword evidence="3" id="KW-0472">Membrane</keyword>
<dbReference type="OrthoDB" id="2306834at2"/>
<dbReference type="InterPro" id="IPR009459">
    <property type="entry name" value="MucBP_dom"/>
</dbReference>
<evidence type="ECO:0000313" key="6">
    <source>
        <dbReference type="EMBL" id="EOH94984.1"/>
    </source>
</evidence>
<feature type="compositionally biased region" description="Polar residues" evidence="2">
    <location>
        <begin position="161"/>
        <end position="175"/>
    </location>
</feature>
<keyword evidence="9" id="KW-1185">Reference proteome</keyword>
<organism evidence="6 8">
    <name type="scientific">Enterococcus haemoperoxidus ATCC BAA-382</name>
    <dbReference type="NCBI Taxonomy" id="1158608"/>
    <lineage>
        <taxon>Bacteria</taxon>
        <taxon>Bacillati</taxon>
        <taxon>Bacillota</taxon>
        <taxon>Bacilli</taxon>
        <taxon>Lactobacillales</taxon>
        <taxon>Enterococcaceae</taxon>
        <taxon>Enterococcus</taxon>
    </lineage>
</organism>
<protein>
    <recommendedName>
        <fullName evidence="10">MucBP domain-containing protein</fullName>
    </recommendedName>
</protein>
<evidence type="ECO:0000256" key="1">
    <source>
        <dbReference type="ARBA" id="ARBA00022737"/>
    </source>
</evidence>
<dbReference type="STRING" id="155618.RV06_GL002337"/>
<keyword evidence="1" id="KW-0677">Repeat</keyword>
<proteinExistence type="predicted"/>
<dbReference type="Pfam" id="PF13731">
    <property type="entry name" value="WxL"/>
    <property type="match status" value="1"/>
</dbReference>
<keyword evidence="3" id="KW-1133">Transmembrane helix</keyword>
<dbReference type="InterPro" id="IPR056573">
    <property type="entry name" value="Lectin_L-type_dom"/>
</dbReference>
<gene>
    <name evidence="7" type="ORF">I583_03029</name>
    <name evidence="6" type="ORF">UAW_02063</name>
</gene>